<dbReference type="InterPro" id="IPR001387">
    <property type="entry name" value="Cro/C1-type_HTH"/>
</dbReference>
<name>A0A410S4J3_CORCK</name>
<evidence type="ECO:0000313" key="2">
    <source>
        <dbReference type="EMBL" id="QAT88996.1"/>
    </source>
</evidence>
<sequence length="101" mass="11584">MKLHNWKGMRREKFTPAQLKEQDARVQKELLEMSLREVREFAGMTQTQLAERMGISQGQLSQTEARDDHRLSTLRRAVEAMGGEIEVSAVFGDKRIILKGV</sequence>
<dbReference type="GO" id="GO:0003677">
    <property type="term" value="F:DNA binding"/>
    <property type="evidence" value="ECO:0007669"/>
    <property type="project" value="InterPro"/>
</dbReference>
<reference evidence="2 3" key="1">
    <citation type="submission" date="2018-12" db="EMBL/GenBank/DDBJ databases">
        <title>Complete Genome Sequence of the Corallopyronin A producing Myxobacterium Corallococcus coralloides B035.</title>
        <authorList>
            <person name="Bouhired S.M."/>
            <person name="Rupp O."/>
            <person name="Blom J."/>
            <person name="Schaeberle T.F."/>
            <person name="Kehraus S."/>
            <person name="Schiefer A."/>
            <person name="Pfarr K."/>
            <person name="Goesmann A."/>
            <person name="Hoerauf A."/>
            <person name="Koenig G.M."/>
        </authorList>
    </citation>
    <scope>NUCLEOTIDE SEQUENCE [LARGE SCALE GENOMIC DNA]</scope>
    <source>
        <strain evidence="2 3">B035</strain>
    </source>
</reference>
<organism evidence="2 3">
    <name type="scientific">Corallococcus coralloides</name>
    <name type="common">Myxococcus coralloides</name>
    <dbReference type="NCBI Taxonomy" id="184914"/>
    <lineage>
        <taxon>Bacteria</taxon>
        <taxon>Pseudomonadati</taxon>
        <taxon>Myxococcota</taxon>
        <taxon>Myxococcia</taxon>
        <taxon>Myxococcales</taxon>
        <taxon>Cystobacterineae</taxon>
        <taxon>Myxococcaceae</taxon>
        <taxon>Corallococcus</taxon>
    </lineage>
</organism>
<feature type="domain" description="HTH cro/C1-type" evidence="1">
    <location>
        <begin position="35"/>
        <end position="62"/>
    </location>
</feature>
<dbReference type="PROSITE" id="PS50943">
    <property type="entry name" value="HTH_CROC1"/>
    <property type="match status" value="1"/>
</dbReference>
<dbReference type="RefSeq" id="WP_240672627.1">
    <property type="nucleotide sequence ID" value="NZ_CP034669.1"/>
</dbReference>
<gene>
    <name evidence="2" type="primary">higA2</name>
    <name evidence="2" type="ORF">EJ065_7474</name>
</gene>
<evidence type="ECO:0000259" key="1">
    <source>
        <dbReference type="PROSITE" id="PS50943"/>
    </source>
</evidence>
<dbReference type="CDD" id="cd00093">
    <property type="entry name" value="HTH_XRE"/>
    <property type="match status" value="1"/>
</dbReference>
<dbReference type="EMBL" id="CP034669">
    <property type="protein sequence ID" value="QAT88996.1"/>
    <property type="molecule type" value="Genomic_DNA"/>
</dbReference>
<proteinExistence type="predicted"/>
<dbReference type="Gene3D" id="1.10.260.40">
    <property type="entry name" value="lambda repressor-like DNA-binding domains"/>
    <property type="match status" value="1"/>
</dbReference>
<dbReference type="Pfam" id="PF13560">
    <property type="entry name" value="HTH_31"/>
    <property type="match status" value="1"/>
</dbReference>
<dbReference type="SMART" id="SM00530">
    <property type="entry name" value="HTH_XRE"/>
    <property type="match status" value="1"/>
</dbReference>
<accession>A0A410S4J3</accession>
<dbReference type="InterPro" id="IPR010982">
    <property type="entry name" value="Lambda_DNA-bd_dom_sf"/>
</dbReference>
<dbReference type="SUPFAM" id="SSF47413">
    <property type="entry name" value="lambda repressor-like DNA-binding domains"/>
    <property type="match status" value="1"/>
</dbReference>
<dbReference type="AlphaFoldDB" id="A0A410S4J3"/>
<evidence type="ECO:0000313" key="3">
    <source>
        <dbReference type="Proteomes" id="UP000288758"/>
    </source>
</evidence>
<dbReference type="Proteomes" id="UP000288758">
    <property type="component" value="Chromosome"/>
</dbReference>
<protein>
    <submittedName>
        <fullName evidence="2">Antitoxin HigA2</fullName>
    </submittedName>
</protein>